<comment type="caution">
    <text evidence="2">The sequence shown here is derived from an EMBL/GenBank/DDBJ whole genome shotgun (WGS) entry which is preliminary data.</text>
</comment>
<dbReference type="Proteomes" id="UP001150924">
    <property type="component" value="Unassembled WGS sequence"/>
</dbReference>
<keyword evidence="3" id="KW-1185">Reference proteome</keyword>
<protein>
    <submittedName>
        <fullName evidence="2">Peptidoglycan-binding protein</fullName>
    </submittedName>
</protein>
<dbReference type="RefSeq" id="WP_267775622.1">
    <property type="nucleotide sequence ID" value="NZ_JAPNKE010000002.1"/>
</dbReference>
<evidence type="ECO:0000313" key="3">
    <source>
        <dbReference type="Proteomes" id="UP001150924"/>
    </source>
</evidence>
<name>A0A9X3J2Z0_9BACT</name>
<dbReference type="EMBL" id="JAPNKE010000002">
    <property type="protein sequence ID" value="MCY1012269.1"/>
    <property type="molecule type" value="Genomic_DNA"/>
</dbReference>
<feature type="region of interest" description="Disordered" evidence="1">
    <location>
        <begin position="254"/>
        <end position="273"/>
    </location>
</feature>
<proteinExistence type="predicted"/>
<sequence>MLDALAVLAEVDDVATTRAAVQALQRRLGLAATGEITPALLQRAQAAAEAVHADAHARAAAAAETAAALYSQIAGDREREIEAMRARHPGRPTSLTEEEVGASRLAEARSALEAANHWRRAALGRERATQAEIDAPRNSGVSGHFVGATDASPTASDEDGRGASDSRQAAEAHGEDGRGASDSRQAAATEPAGVEQAQVLAARARARAWRAAEAAGPWFRSAAAGHLAAGDRLQGSRALEGALKAAALVAEATAPGEPWPSSHVPEDMFDQAE</sequence>
<reference evidence="2" key="1">
    <citation type="submission" date="2022-11" db="EMBL/GenBank/DDBJ databases">
        <title>Minimal conservation of predation-associated metabolite biosynthetic gene clusters underscores biosynthetic potential of Myxococcota including descriptions for ten novel species: Archangium lansinium sp. nov., Myxococcus landrumus sp. nov., Nannocystis bai.</title>
        <authorList>
            <person name="Ahearne A."/>
            <person name="Stevens C."/>
            <person name="Phillips K."/>
        </authorList>
    </citation>
    <scope>NUCLEOTIDE SEQUENCE</scope>
    <source>
        <strain evidence="2">Na p29</strain>
    </source>
</reference>
<gene>
    <name evidence="2" type="ORF">OV079_43395</name>
</gene>
<feature type="compositionally biased region" description="Basic and acidic residues" evidence="1">
    <location>
        <begin position="158"/>
        <end position="181"/>
    </location>
</feature>
<dbReference type="AlphaFoldDB" id="A0A9X3J2Z0"/>
<organism evidence="2 3">
    <name type="scientific">Nannocystis pusilla</name>
    <dbReference type="NCBI Taxonomy" id="889268"/>
    <lineage>
        <taxon>Bacteria</taxon>
        <taxon>Pseudomonadati</taxon>
        <taxon>Myxococcota</taxon>
        <taxon>Polyangia</taxon>
        <taxon>Nannocystales</taxon>
        <taxon>Nannocystaceae</taxon>
        <taxon>Nannocystis</taxon>
    </lineage>
</organism>
<evidence type="ECO:0000256" key="1">
    <source>
        <dbReference type="SAM" id="MobiDB-lite"/>
    </source>
</evidence>
<evidence type="ECO:0000313" key="2">
    <source>
        <dbReference type="EMBL" id="MCY1012269.1"/>
    </source>
</evidence>
<accession>A0A9X3J2Z0</accession>
<feature type="region of interest" description="Disordered" evidence="1">
    <location>
        <begin position="130"/>
        <end position="194"/>
    </location>
</feature>